<organism evidence="2 3">
    <name type="scientific">Nocardia tengchongensis</name>
    <dbReference type="NCBI Taxonomy" id="2055889"/>
    <lineage>
        <taxon>Bacteria</taxon>
        <taxon>Bacillati</taxon>
        <taxon>Actinomycetota</taxon>
        <taxon>Actinomycetes</taxon>
        <taxon>Mycobacteriales</taxon>
        <taxon>Nocardiaceae</taxon>
        <taxon>Nocardia</taxon>
    </lineage>
</organism>
<name>A0ABX8CPP0_9NOCA</name>
<keyword evidence="3" id="KW-1185">Reference proteome</keyword>
<evidence type="ECO:0000256" key="1">
    <source>
        <dbReference type="SAM" id="MobiDB-lite"/>
    </source>
</evidence>
<feature type="compositionally biased region" description="Polar residues" evidence="1">
    <location>
        <begin position="56"/>
        <end position="65"/>
    </location>
</feature>
<evidence type="ECO:0000313" key="3">
    <source>
        <dbReference type="Proteomes" id="UP000683310"/>
    </source>
</evidence>
<dbReference type="EMBL" id="CP074371">
    <property type="protein sequence ID" value="QVI20963.1"/>
    <property type="molecule type" value="Genomic_DNA"/>
</dbReference>
<accession>A0ABX8CPP0</accession>
<protein>
    <submittedName>
        <fullName evidence="2">Uncharacterized protein</fullName>
    </submittedName>
</protein>
<proteinExistence type="predicted"/>
<dbReference type="Proteomes" id="UP000683310">
    <property type="component" value="Chromosome"/>
</dbReference>
<dbReference type="RefSeq" id="WP_213557069.1">
    <property type="nucleotide sequence ID" value="NZ_JBHXAJ010000002.1"/>
</dbReference>
<gene>
    <name evidence="2" type="ORF">KHQ06_33655</name>
</gene>
<reference evidence="2 3" key="1">
    <citation type="submission" date="2021-04" db="EMBL/GenBank/DDBJ databases">
        <title>Nocardia tengchongensis.</title>
        <authorList>
            <person name="Zhuang k."/>
            <person name="Ran Y."/>
            <person name="Li W."/>
        </authorList>
    </citation>
    <scope>NUCLEOTIDE SEQUENCE [LARGE SCALE GENOMIC DNA]</scope>
    <source>
        <strain evidence="2 3">CFH S0057</strain>
    </source>
</reference>
<evidence type="ECO:0000313" key="2">
    <source>
        <dbReference type="EMBL" id="QVI20963.1"/>
    </source>
</evidence>
<sequence>MGTVLLIALGLLCFVTGPALALVIVFAVRGSTRHVAAERRRGGGEPGPSGSARRSTGTWSGTGHP</sequence>
<feature type="region of interest" description="Disordered" evidence="1">
    <location>
        <begin position="35"/>
        <end position="65"/>
    </location>
</feature>